<accession>A0A1D7VPC0</accession>
<dbReference type="EMBL" id="CP017157">
    <property type="protein sequence ID" value="AOP48600.1"/>
    <property type="molecule type" value="Genomic_DNA"/>
</dbReference>
<protein>
    <submittedName>
        <fullName evidence="2">Uncharacterized protein</fullName>
    </submittedName>
</protein>
<evidence type="ECO:0000256" key="1">
    <source>
        <dbReference type="SAM" id="MobiDB-lite"/>
    </source>
</evidence>
<proteinExistence type="predicted"/>
<dbReference type="Proteomes" id="UP000094094">
    <property type="component" value="Chromosome"/>
</dbReference>
<dbReference type="KEGG" id="slc:SL103_22295"/>
<reference evidence="2 3" key="1">
    <citation type="submission" date="2016-09" db="EMBL/GenBank/DDBJ databases">
        <title>Complete genome sequencing of Streptomyces lydicus 103 and metabolic pathways analysis of antibiotic biosynthesis.</title>
        <authorList>
            <person name="Jia N."/>
            <person name="Ding M.-Z."/>
            <person name="Gao F."/>
            <person name="Yuan Y.-J."/>
        </authorList>
    </citation>
    <scope>NUCLEOTIDE SEQUENCE [LARGE SCALE GENOMIC DNA]</scope>
    <source>
        <strain evidence="2 3">103</strain>
    </source>
</reference>
<feature type="compositionally biased region" description="Low complexity" evidence="1">
    <location>
        <begin position="28"/>
        <end position="52"/>
    </location>
</feature>
<dbReference type="OrthoDB" id="5067971at2"/>
<dbReference type="RefSeq" id="WP_069570722.1">
    <property type="nucleotide sequence ID" value="NZ_CP017157.1"/>
</dbReference>
<organism evidence="2 3">
    <name type="scientific">Streptomyces lydicus</name>
    <dbReference type="NCBI Taxonomy" id="47763"/>
    <lineage>
        <taxon>Bacteria</taxon>
        <taxon>Bacillati</taxon>
        <taxon>Actinomycetota</taxon>
        <taxon>Actinomycetes</taxon>
        <taxon>Kitasatosporales</taxon>
        <taxon>Streptomycetaceae</taxon>
        <taxon>Streptomyces</taxon>
    </lineage>
</organism>
<sequence>MSPIGPPQAQEGPSGFDPGQEDPPVKFGVWGDSSVGAGVVGSSGRPGTTGPSGPVPGGAGTFGINQESQGIGVLGRADANTGTAVLGTSAQGTGVAGRSKGANPGVAGVSKDGDGVTGSSTAGNGVSGVSTAGSGASGTSTGGTGVVAGSQSGPGLKADSVAGAGITAHSDTGSGITAYSFDGIGILGQCGHSDSGGFGFGFSPNNAPGVMGTSFNGSGVHGFSFSETGVSAFGALGVFASGQPVAGQFNGDVHVTGSLIQGGGGFHIDHPLDPENRFLDHTFVQSAEMKNVYDGTATLDEEGAATVRLPDWFDALNENFRYQLTAVGGPAPGLHISRAVEDNHFAIAGGEPGQQVCWQVTGARRDAWARTHPVVADGRKEPEERGYYLHPEAHGQPAERSIALLRHPEAVTRERRVEEPERV</sequence>
<gene>
    <name evidence="2" type="ORF">SL103_22295</name>
</gene>
<dbReference type="AlphaFoldDB" id="A0A1D7VPC0"/>
<evidence type="ECO:0000313" key="2">
    <source>
        <dbReference type="EMBL" id="AOP48600.1"/>
    </source>
</evidence>
<evidence type="ECO:0000313" key="3">
    <source>
        <dbReference type="Proteomes" id="UP000094094"/>
    </source>
</evidence>
<feature type="region of interest" description="Disordered" evidence="1">
    <location>
        <begin position="89"/>
        <end position="152"/>
    </location>
</feature>
<name>A0A1D7VPC0_9ACTN</name>
<keyword evidence="3" id="KW-1185">Reference proteome</keyword>
<feature type="compositionally biased region" description="Low complexity" evidence="1">
    <location>
        <begin position="122"/>
        <end position="139"/>
    </location>
</feature>
<feature type="region of interest" description="Disordered" evidence="1">
    <location>
        <begin position="1"/>
        <end position="66"/>
    </location>
</feature>